<dbReference type="InterPro" id="IPR036056">
    <property type="entry name" value="Fibrinogen-like_C"/>
</dbReference>
<dbReference type="AlphaFoldDB" id="K1PMC4"/>
<reference evidence="1" key="1">
    <citation type="journal article" date="2012" name="Nature">
        <title>The oyster genome reveals stress adaptation and complexity of shell formation.</title>
        <authorList>
            <person name="Zhang G."/>
            <person name="Fang X."/>
            <person name="Guo X."/>
            <person name="Li L."/>
            <person name="Luo R."/>
            <person name="Xu F."/>
            <person name="Yang P."/>
            <person name="Zhang L."/>
            <person name="Wang X."/>
            <person name="Qi H."/>
            <person name="Xiong Z."/>
            <person name="Que H."/>
            <person name="Xie Y."/>
            <person name="Holland P.W."/>
            <person name="Paps J."/>
            <person name="Zhu Y."/>
            <person name="Wu F."/>
            <person name="Chen Y."/>
            <person name="Wang J."/>
            <person name="Peng C."/>
            <person name="Meng J."/>
            <person name="Yang L."/>
            <person name="Liu J."/>
            <person name="Wen B."/>
            <person name="Zhang N."/>
            <person name="Huang Z."/>
            <person name="Zhu Q."/>
            <person name="Feng Y."/>
            <person name="Mount A."/>
            <person name="Hedgecock D."/>
            <person name="Xu Z."/>
            <person name="Liu Y."/>
            <person name="Domazet-Loso T."/>
            <person name="Du Y."/>
            <person name="Sun X."/>
            <person name="Zhang S."/>
            <person name="Liu B."/>
            <person name="Cheng P."/>
            <person name="Jiang X."/>
            <person name="Li J."/>
            <person name="Fan D."/>
            <person name="Wang W."/>
            <person name="Fu W."/>
            <person name="Wang T."/>
            <person name="Wang B."/>
            <person name="Zhang J."/>
            <person name="Peng Z."/>
            <person name="Li Y."/>
            <person name="Li N."/>
            <person name="Wang J."/>
            <person name="Chen M."/>
            <person name="He Y."/>
            <person name="Tan F."/>
            <person name="Song X."/>
            <person name="Zheng Q."/>
            <person name="Huang R."/>
            <person name="Yang H."/>
            <person name="Du X."/>
            <person name="Chen L."/>
            <person name="Yang M."/>
            <person name="Gaffney P.M."/>
            <person name="Wang S."/>
            <person name="Luo L."/>
            <person name="She Z."/>
            <person name="Ming Y."/>
            <person name="Huang W."/>
            <person name="Zhang S."/>
            <person name="Huang B."/>
            <person name="Zhang Y."/>
            <person name="Qu T."/>
            <person name="Ni P."/>
            <person name="Miao G."/>
            <person name="Wang J."/>
            <person name="Wang Q."/>
            <person name="Steinberg C.E."/>
            <person name="Wang H."/>
            <person name="Li N."/>
            <person name="Qian L."/>
            <person name="Zhang G."/>
            <person name="Li Y."/>
            <person name="Yang H."/>
            <person name="Liu X."/>
            <person name="Wang J."/>
            <person name="Yin Y."/>
            <person name="Wang J."/>
        </authorList>
    </citation>
    <scope>NUCLEOTIDE SEQUENCE [LARGE SCALE GENOMIC DNA]</scope>
    <source>
        <strain evidence="1">05x7-T-G4-1.051#20</strain>
    </source>
</reference>
<accession>K1PMC4</accession>
<dbReference type="InterPro" id="IPR020837">
    <property type="entry name" value="Fibrinogen_CS"/>
</dbReference>
<dbReference type="EMBL" id="JH822527">
    <property type="protein sequence ID" value="EKC17595.1"/>
    <property type="molecule type" value="Genomic_DNA"/>
</dbReference>
<dbReference type="GO" id="GO:0005615">
    <property type="term" value="C:extracellular space"/>
    <property type="evidence" value="ECO:0007669"/>
    <property type="project" value="TreeGrafter"/>
</dbReference>
<name>K1PMC4_MAGGI</name>
<dbReference type="InterPro" id="IPR002181">
    <property type="entry name" value="Fibrinogen_a/b/g_C_dom"/>
</dbReference>
<sequence length="74" mass="9075">MKFTTRDEDNNRYDNVNCATMFRSAWWFDDCYYANPNGQYTDSEKTGFEYITWYHCKNPFISLKTMRLMFRPRA</sequence>
<dbReference type="HOGENOM" id="CLU_038628_11_1_1"/>
<evidence type="ECO:0000313" key="1">
    <source>
        <dbReference type="EMBL" id="EKC17595.1"/>
    </source>
</evidence>
<dbReference type="PROSITE" id="PS51406">
    <property type="entry name" value="FIBRINOGEN_C_2"/>
    <property type="match status" value="1"/>
</dbReference>
<dbReference type="InParanoid" id="K1PMC4"/>
<dbReference type="PANTHER" id="PTHR19143">
    <property type="entry name" value="FIBRINOGEN/TENASCIN/ANGIOPOEITIN"/>
    <property type="match status" value="1"/>
</dbReference>
<organism evidence="1">
    <name type="scientific">Magallana gigas</name>
    <name type="common">Pacific oyster</name>
    <name type="synonym">Crassostrea gigas</name>
    <dbReference type="NCBI Taxonomy" id="29159"/>
    <lineage>
        <taxon>Eukaryota</taxon>
        <taxon>Metazoa</taxon>
        <taxon>Spiralia</taxon>
        <taxon>Lophotrochozoa</taxon>
        <taxon>Mollusca</taxon>
        <taxon>Bivalvia</taxon>
        <taxon>Autobranchia</taxon>
        <taxon>Pteriomorphia</taxon>
        <taxon>Ostreida</taxon>
        <taxon>Ostreoidea</taxon>
        <taxon>Ostreidae</taxon>
        <taxon>Magallana</taxon>
    </lineage>
</organism>
<gene>
    <name evidence="1" type="ORF">CGI_10000501</name>
</gene>
<dbReference type="SUPFAM" id="SSF56496">
    <property type="entry name" value="Fibrinogen C-terminal domain-like"/>
    <property type="match status" value="1"/>
</dbReference>
<dbReference type="PROSITE" id="PS00514">
    <property type="entry name" value="FIBRINOGEN_C_1"/>
    <property type="match status" value="1"/>
</dbReference>
<dbReference type="InterPro" id="IPR014716">
    <property type="entry name" value="Fibrinogen_a/b/g_C_1"/>
</dbReference>
<proteinExistence type="predicted"/>
<dbReference type="Gene3D" id="3.90.215.10">
    <property type="entry name" value="Gamma Fibrinogen, chain A, domain 1"/>
    <property type="match status" value="1"/>
</dbReference>
<dbReference type="Pfam" id="PF00147">
    <property type="entry name" value="Fibrinogen_C"/>
    <property type="match status" value="1"/>
</dbReference>
<dbReference type="InterPro" id="IPR050373">
    <property type="entry name" value="Fibrinogen_C-term_domain"/>
</dbReference>
<protein>
    <submittedName>
        <fullName evidence="1">Fibrinogen C domain-containing protein 1-B</fullName>
    </submittedName>
</protein>
<dbReference type="PANTHER" id="PTHR19143:SF462">
    <property type="entry name" value="APPLE DOMAIN-CONTAINING PROTEIN"/>
    <property type="match status" value="1"/>
</dbReference>